<comment type="caution">
    <text evidence="14">The sequence shown here is derived from an EMBL/GenBank/DDBJ whole genome shotgun (WGS) entry which is preliminary data.</text>
</comment>
<comment type="catalytic activity">
    <reaction evidence="8">
        <text>L-seryl-[protein] + ATP = O-phospho-L-seryl-[protein] + ADP + H(+)</text>
        <dbReference type="Rhea" id="RHEA:17989"/>
        <dbReference type="Rhea" id="RHEA-COMP:9863"/>
        <dbReference type="Rhea" id="RHEA-COMP:11604"/>
        <dbReference type="ChEBI" id="CHEBI:15378"/>
        <dbReference type="ChEBI" id="CHEBI:29999"/>
        <dbReference type="ChEBI" id="CHEBI:30616"/>
        <dbReference type="ChEBI" id="CHEBI:83421"/>
        <dbReference type="ChEBI" id="CHEBI:456216"/>
        <dbReference type="EC" id="2.7.11.11"/>
    </reaction>
</comment>
<evidence type="ECO:0000256" key="11">
    <source>
        <dbReference type="SAM" id="MobiDB-lite"/>
    </source>
</evidence>
<dbReference type="SMART" id="SM00220">
    <property type="entry name" value="S_TKc"/>
    <property type="match status" value="1"/>
</dbReference>
<keyword evidence="2 10" id="KW-0723">Serine/threonine-protein kinase</keyword>
<dbReference type="GO" id="GO:0005829">
    <property type="term" value="C:cytosol"/>
    <property type="evidence" value="ECO:0007669"/>
    <property type="project" value="TreeGrafter"/>
</dbReference>
<dbReference type="PROSITE" id="PS00108">
    <property type="entry name" value="PROTEIN_KINASE_ST"/>
    <property type="match status" value="1"/>
</dbReference>
<name>A8NG58_COPC7</name>
<dbReference type="InterPro" id="IPR000719">
    <property type="entry name" value="Prot_kinase_dom"/>
</dbReference>
<dbReference type="RefSeq" id="XP_001833483.2">
    <property type="nucleotide sequence ID" value="XM_001833431.2"/>
</dbReference>
<dbReference type="GO" id="GO:0005524">
    <property type="term" value="F:ATP binding"/>
    <property type="evidence" value="ECO:0007669"/>
    <property type="project" value="UniProtKB-UniRule"/>
</dbReference>
<evidence type="ECO:0000256" key="2">
    <source>
        <dbReference type="ARBA" id="ARBA00022527"/>
    </source>
</evidence>
<evidence type="ECO:0000256" key="8">
    <source>
        <dbReference type="ARBA" id="ARBA00047454"/>
    </source>
</evidence>
<dbReference type="PROSITE" id="PS50011">
    <property type="entry name" value="PROTEIN_KINASE_DOM"/>
    <property type="match status" value="1"/>
</dbReference>
<proteinExistence type="inferred from homology"/>
<evidence type="ECO:0000313" key="15">
    <source>
        <dbReference type="Proteomes" id="UP000001861"/>
    </source>
</evidence>
<dbReference type="AlphaFoldDB" id="A8NG58"/>
<dbReference type="InterPro" id="IPR008271">
    <property type="entry name" value="Ser/Thr_kinase_AS"/>
</dbReference>
<evidence type="ECO:0000256" key="7">
    <source>
        <dbReference type="ARBA" id="ARBA00047292"/>
    </source>
</evidence>
<dbReference type="GO" id="GO:0005952">
    <property type="term" value="C:cAMP-dependent protein kinase complex"/>
    <property type="evidence" value="ECO:0007669"/>
    <property type="project" value="TreeGrafter"/>
</dbReference>
<dbReference type="InParanoid" id="A8NG58"/>
<dbReference type="PROSITE" id="PS51285">
    <property type="entry name" value="AGC_KINASE_CTER"/>
    <property type="match status" value="1"/>
</dbReference>
<dbReference type="InterPro" id="IPR011009">
    <property type="entry name" value="Kinase-like_dom_sf"/>
</dbReference>
<dbReference type="Gene3D" id="1.10.510.10">
    <property type="entry name" value="Transferase(Phosphotransferase) domain 1"/>
    <property type="match status" value="1"/>
</dbReference>
<dbReference type="FunFam" id="1.10.510.10:FF:000005">
    <property type="entry name" value="cAMP-dependent protein kinase catalytic subunit alpha"/>
    <property type="match status" value="1"/>
</dbReference>
<keyword evidence="4 9" id="KW-0547">Nucleotide-binding</keyword>
<dbReference type="EMBL" id="AACS02000002">
    <property type="protein sequence ID" value="EAU88417.2"/>
    <property type="molecule type" value="Genomic_DNA"/>
</dbReference>
<dbReference type="InterPro" id="IPR017441">
    <property type="entry name" value="Protein_kinase_ATP_BS"/>
</dbReference>
<accession>A8NG58</accession>
<dbReference type="GO" id="GO:0009653">
    <property type="term" value="P:anatomical structure morphogenesis"/>
    <property type="evidence" value="ECO:0007669"/>
    <property type="project" value="UniProtKB-ARBA"/>
</dbReference>
<keyword evidence="15" id="KW-1185">Reference proteome</keyword>
<dbReference type="InterPro" id="IPR000961">
    <property type="entry name" value="AGC-kinase_C"/>
</dbReference>
<evidence type="ECO:0000259" key="13">
    <source>
        <dbReference type="PROSITE" id="PS51285"/>
    </source>
</evidence>
<dbReference type="GO" id="GO:0004691">
    <property type="term" value="F:cAMP-dependent protein kinase activity"/>
    <property type="evidence" value="ECO:0007669"/>
    <property type="project" value="UniProtKB-EC"/>
</dbReference>
<gene>
    <name evidence="14" type="ORF">CC1G_05183</name>
</gene>
<evidence type="ECO:0000313" key="14">
    <source>
        <dbReference type="EMBL" id="EAU88417.2"/>
    </source>
</evidence>
<dbReference type="eggNOG" id="KOG0616">
    <property type="taxonomic scope" value="Eukaryota"/>
</dbReference>
<sequence length="457" mass="52192">MSFQHHPTSLSMPAEPVRRISITYQQPSCPESQVVVTEAPITPPLSPKSIATKSGAMPVEEMPICSSKPIQIHSEQEAMDVESAPVHQHPNTMPGEQQAQSQDQSNESQNRPQRCLEDQRVRLQGSGLKLSDFEVRGTLGTGTFGKVLLVRHKTARDRHGAQSHFAMKVLRKTVIVQLRQVEHVNAERYILSRVNHPFIVDLFATFQDSLNVYMLMSYVPGGELFTHLRRAQRFTPDVTRFYLATIILALKYLHSFNIIYRDLKPENLLLDSRGYLRLTDFGFAKIVDDRTWTLCGTPEYLAPEIIQSDGHGKAADWWACGVLCYEMLVGYPPFFDESPYGIYEKILNGQIHWPRHIDRLSKDLIKSFLNPDRTKRLGNMLGGPQDILDHPWFRGVDWDALERREINAPIIPRTTSVDDTRHFLHLPPPTAEEIPGLVGQDLPQPRFDPINYHFLEF</sequence>
<comment type="similarity">
    <text evidence="10">Belongs to the protein kinase superfamily.</text>
</comment>
<feature type="binding site" evidence="9">
    <location>
        <position position="168"/>
    </location>
    <ligand>
        <name>ATP</name>
        <dbReference type="ChEBI" id="CHEBI:30616"/>
    </ligand>
</feature>
<dbReference type="CDD" id="cd05580">
    <property type="entry name" value="STKc_PKA_like"/>
    <property type="match status" value="1"/>
</dbReference>
<dbReference type="SUPFAM" id="SSF56112">
    <property type="entry name" value="Protein kinase-like (PK-like)"/>
    <property type="match status" value="1"/>
</dbReference>
<dbReference type="KEGG" id="cci:CC1G_05183"/>
<dbReference type="Proteomes" id="UP000001861">
    <property type="component" value="Unassembled WGS sequence"/>
</dbReference>
<dbReference type="OMA" id="CFDDYPE"/>
<dbReference type="EC" id="2.7.11.11" evidence="1"/>
<dbReference type="FunFam" id="3.30.200.20:FF:000042">
    <property type="entry name" value="Aurora kinase A"/>
    <property type="match status" value="1"/>
</dbReference>
<dbReference type="Pfam" id="PF00069">
    <property type="entry name" value="Pkinase"/>
    <property type="match status" value="1"/>
</dbReference>
<feature type="region of interest" description="Disordered" evidence="11">
    <location>
        <begin position="74"/>
        <end position="115"/>
    </location>
</feature>
<dbReference type="STRING" id="240176.A8NG58"/>
<dbReference type="GeneID" id="6009979"/>
<protein>
    <recommendedName>
        <fullName evidence="1">cAMP-dependent protein kinase</fullName>
        <ecNumber evidence="1">2.7.11.11</ecNumber>
    </recommendedName>
</protein>
<evidence type="ECO:0000256" key="1">
    <source>
        <dbReference type="ARBA" id="ARBA00012444"/>
    </source>
</evidence>
<keyword evidence="6 9" id="KW-0067">ATP-binding</keyword>
<keyword evidence="3" id="KW-0808">Transferase</keyword>
<feature type="domain" description="Protein kinase" evidence="12">
    <location>
        <begin position="133"/>
        <end position="393"/>
    </location>
</feature>
<evidence type="ECO:0000256" key="5">
    <source>
        <dbReference type="ARBA" id="ARBA00022777"/>
    </source>
</evidence>
<organism evidence="14 15">
    <name type="scientific">Coprinopsis cinerea (strain Okayama-7 / 130 / ATCC MYA-4618 / FGSC 9003)</name>
    <name type="common">Inky cap fungus</name>
    <name type="synonym">Hormographiella aspergillata</name>
    <dbReference type="NCBI Taxonomy" id="240176"/>
    <lineage>
        <taxon>Eukaryota</taxon>
        <taxon>Fungi</taxon>
        <taxon>Dikarya</taxon>
        <taxon>Basidiomycota</taxon>
        <taxon>Agaricomycotina</taxon>
        <taxon>Agaricomycetes</taxon>
        <taxon>Agaricomycetidae</taxon>
        <taxon>Agaricales</taxon>
        <taxon>Agaricineae</taxon>
        <taxon>Psathyrellaceae</taxon>
        <taxon>Coprinopsis</taxon>
    </lineage>
</organism>
<evidence type="ECO:0000256" key="6">
    <source>
        <dbReference type="ARBA" id="ARBA00022840"/>
    </source>
</evidence>
<reference evidence="14 15" key="1">
    <citation type="journal article" date="2010" name="Proc. Natl. Acad. Sci. U.S.A.">
        <title>Insights into evolution of multicellular fungi from the assembled chromosomes of the mushroom Coprinopsis cinerea (Coprinus cinereus).</title>
        <authorList>
            <person name="Stajich J.E."/>
            <person name="Wilke S.K."/>
            <person name="Ahren D."/>
            <person name="Au C.H."/>
            <person name="Birren B.W."/>
            <person name="Borodovsky M."/>
            <person name="Burns C."/>
            <person name="Canback B."/>
            <person name="Casselton L.A."/>
            <person name="Cheng C.K."/>
            <person name="Deng J."/>
            <person name="Dietrich F.S."/>
            <person name="Fargo D.C."/>
            <person name="Farman M.L."/>
            <person name="Gathman A.C."/>
            <person name="Goldberg J."/>
            <person name="Guigo R."/>
            <person name="Hoegger P.J."/>
            <person name="Hooker J.B."/>
            <person name="Huggins A."/>
            <person name="James T.Y."/>
            <person name="Kamada T."/>
            <person name="Kilaru S."/>
            <person name="Kodira C."/>
            <person name="Kues U."/>
            <person name="Kupfer D."/>
            <person name="Kwan H.S."/>
            <person name="Lomsadze A."/>
            <person name="Li W."/>
            <person name="Lilly W.W."/>
            <person name="Ma L.J."/>
            <person name="Mackey A.J."/>
            <person name="Manning G."/>
            <person name="Martin F."/>
            <person name="Muraguchi H."/>
            <person name="Natvig D.O."/>
            <person name="Palmerini H."/>
            <person name="Ramesh M.A."/>
            <person name="Rehmeyer C.J."/>
            <person name="Roe B.A."/>
            <person name="Shenoy N."/>
            <person name="Stanke M."/>
            <person name="Ter-Hovhannisyan V."/>
            <person name="Tunlid A."/>
            <person name="Velagapudi R."/>
            <person name="Vision T.J."/>
            <person name="Zeng Q."/>
            <person name="Zolan M.E."/>
            <person name="Pukkila P.J."/>
        </authorList>
    </citation>
    <scope>NUCLEOTIDE SEQUENCE [LARGE SCALE GENOMIC DNA]</scope>
    <source>
        <strain evidence="15">Okayama-7 / 130 / ATCC MYA-4618 / FGSC 9003</strain>
    </source>
</reference>
<evidence type="ECO:0000256" key="10">
    <source>
        <dbReference type="RuleBase" id="RU000304"/>
    </source>
</evidence>
<dbReference type="OrthoDB" id="63267at2759"/>
<keyword evidence="5 14" id="KW-0418">Kinase</keyword>
<evidence type="ECO:0000256" key="9">
    <source>
        <dbReference type="PROSITE-ProRule" id="PRU10141"/>
    </source>
</evidence>
<dbReference type="HOGENOM" id="CLU_000288_63_5_1"/>
<evidence type="ECO:0000259" key="12">
    <source>
        <dbReference type="PROSITE" id="PS50011"/>
    </source>
</evidence>
<dbReference type="PANTHER" id="PTHR24353:SF37">
    <property type="entry name" value="CAMP-DEPENDENT PROTEIN KINASE CATALYTIC SUBUNIT PRKX"/>
    <property type="match status" value="1"/>
</dbReference>
<feature type="domain" description="AGC-kinase C-terminal" evidence="13">
    <location>
        <begin position="394"/>
        <end position="457"/>
    </location>
</feature>
<comment type="catalytic activity">
    <reaction evidence="7">
        <text>L-threonyl-[protein] + ATP = O-phospho-L-threonyl-[protein] + ADP + H(+)</text>
        <dbReference type="Rhea" id="RHEA:46608"/>
        <dbReference type="Rhea" id="RHEA-COMP:11060"/>
        <dbReference type="Rhea" id="RHEA-COMP:11605"/>
        <dbReference type="ChEBI" id="CHEBI:15378"/>
        <dbReference type="ChEBI" id="CHEBI:30013"/>
        <dbReference type="ChEBI" id="CHEBI:30616"/>
        <dbReference type="ChEBI" id="CHEBI:61977"/>
        <dbReference type="ChEBI" id="CHEBI:456216"/>
        <dbReference type="EC" id="2.7.11.11"/>
    </reaction>
</comment>
<dbReference type="Gene3D" id="3.30.200.20">
    <property type="entry name" value="Phosphorylase Kinase, domain 1"/>
    <property type="match status" value="1"/>
</dbReference>
<evidence type="ECO:0000256" key="3">
    <source>
        <dbReference type="ARBA" id="ARBA00022679"/>
    </source>
</evidence>
<dbReference type="PROSITE" id="PS00107">
    <property type="entry name" value="PROTEIN_KINASE_ATP"/>
    <property type="match status" value="1"/>
</dbReference>
<evidence type="ECO:0000256" key="4">
    <source>
        <dbReference type="ARBA" id="ARBA00022741"/>
    </source>
</evidence>
<feature type="compositionally biased region" description="Polar residues" evidence="11">
    <location>
        <begin position="89"/>
        <end position="112"/>
    </location>
</feature>
<dbReference type="PANTHER" id="PTHR24353">
    <property type="entry name" value="CYCLIC NUCLEOTIDE-DEPENDENT PROTEIN KINASE"/>
    <property type="match status" value="1"/>
</dbReference>
<dbReference type="VEuPathDB" id="FungiDB:CC1G_05183"/>